<evidence type="ECO:0000256" key="1">
    <source>
        <dbReference type="SAM" id="MobiDB-lite"/>
    </source>
</evidence>
<evidence type="ECO:0000313" key="3">
    <source>
        <dbReference type="WBParaSite" id="nRc.2.0.1.t40545-RA"/>
    </source>
</evidence>
<evidence type="ECO:0000313" key="2">
    <source>
        <dbReference type="Proteomes" id="UP000887565"/>
    </source>
</evidence>
<dbReference type="WBParaSite" id="nRc.2.0.1.t40545-RA">
    <property type="protein sequence ID" value="nRc.2.0.1.t40545-RA"/>
    <property type="gene ID" value="nRc.2.0.1.g40545"/>
</dbReference>
<feature type="compositionally biased region" description="Basic and acidic residues" evidence="1">
    <location>
        <begin position="98"/>
        <end position="111"/>
    </location>
</feature>
<dbReference type="AlphaFoldDB" id="A0A915KR36"/>
<proteinExistence type="predicted"/>
<feature type="region of interest" description="Disordered" evidence="1">
    <location>
        <begin position="90"/>
        <end position="126"/>
    </location>
</feature>
<accession>A0A915KR36</accession>
<keyword evidence="2" id="KW-1185">Reference proteome</keyword>
<reference evidence="3" key="1">
    <citation type="submission" date="2022-11" db="UniProtKB">
        <authorList>
            <consortium name="WormBaseParasite"/>
        </authorList>
    </citation>
    <scope>IDENTIFICATION</scope>
</reference>
<organism evidence="2 3">
    <name type="scientific">Romanomermis culicivorax</name>
    <name type="common">Nematode worm</name>
    <dbReference type="NCBI Taxonomy" id="13658"/>
    <lineage>
        <taxon>Eukaryota</taxon>
        <taxon>Metazoa</taxon>
        <taxon>Ecdysozoa</taxon>
        <taxon>Nematoda</taxon>
        <taxon>Enoplea</taxon>
        <taxon>Dorylaimia</taxon>
        <taxon>Mermithida</taxon>
        <taxon>Mermithoidea</taxon>
        <taxon>Mermithidae</taxon>
        <taxon>Romanomermis</taxon>
    </lineage>
</organism>
<sequence length="126" mass="14453">MRDSDKLAGNRQFCIQMGGLTGRNLGVGIRGESIASRSKFETKIQRLSWSIVDRELFSSRLSFRKESMENINFDECRKRMQSGRFLEKLSTIEEEENEKGNSELTRNEMRSHSSSAAEKSSVVRLI</sequence>
<dbReference type="Proteomes" id="UP000887565">
    <property type="component" value="Unplaced"/>
</dbReference>
<protein>
    <submittedName>
        <fullName evidence="3">Uncharacterized protein</fullName>
    </submittedName>
</protein>
<name>A0A915KR36_ROMCU</name>